<feature type="binding site" evidence="6 7">
    <location>
        <begin position="197"/>
        <end position="202"/>
    </location>
    <ligand>
        <name>ATP</name>
        <dbReference type="ChEBI" id="CHEBI:30616"/>
    </ligand>
</feature>
<dbReference type="GO" id="GO:1990424">
    <property type="term" value="F:protein arginine kinase activity"/>
    <property type="evidence" value="ECO:0007669"/>
    <property type="project" value="UniProtKB-EC"/>
</dbReference>
<dbReference type="CDD" id="cd07930">
    <property type="entry name" value="bacterial_phosphagen_kinase"/>
    <property type="match status" value="1"/>
</dbReference>
<comment type="catalytic activity">
    <reaction evidence="5 6">
        <text>L-arginyl-[protein] + ATP = N(omega)-phospho-L-arginyl-[protein] + ADP + H(+)</text>
        <dbReference type="Rhea" id="RHEA:43384"/>
        <dbReference type="Rhea" id="RHEA-COMP:10532"/>
        <dbReference type="Rhea" id="RHEA-COMP:10533"/>
        <dbReference type="ChEBI" id="CHEBI:15378"/>
        <dbReference type="ChEBI" id="CHEBI:29965"/>
        <dbReference type="ChEBI" id="CHEBI:30616"/>
        <dbReference type="ChEBI" id="CHEBI:83226"/>
        <dbReference type="ChEBI" id="CHEBI:456216"/>
        <dbReference type="EC" id="2.7.14.1"/>
    </reaction>
</comment>
<dbReference type="PANTHER" id="PTHR11547:SF38">
    <property type="entry name" value="ARGININE KINASE 1-RELATED"/>
    <property type="match status" value="1"/>
</dbReference>
<dbReference type="GO" id="GO:0005615">
    <property type="term" value="C:extracellular space"/>
    <property type="evidence" value="ECO:0007669"/>
    <property type="project" value="TreeGrafter"/>
</dbReference>
<keyword evidence="1 6" id="KW-0808">Transferase</keyword>
<dbReference type="PROSITE" id="PS51510">
    <property type="entry name" value="PHOSPHAGEN_KINASE_C"/>
    <property type="match status" value="1"/>
</dbReference>
<dbReference type="InterPro" id="IPR014746">
    <property type="entry name" value="Gln_synth/guanido_kin_cat_dom"/>
</dbReference>
<protein>
    <recommendedName>
        <fullName evidence="6">Protein-arginine kinase</fullName>
        <ecNumber evidence="6">2.7.14.1</ecNumber>
    </recommendedName>
</protein>
<evidence type="ECO:0000256" key="1">
    <source>
        <dbReference type="ARBA" id="ARBA00022679"/>
    </source>
</evidence>
<dbReference type="Pfam" id="PF00217">
    <property type="entry name" value="ATP-gua_Ptrans"/>
    <property type="match status" value="1"/>
</dbReference>
<dbReference type="Proteomes" id="UP000239706">
    <property type="component" value="Unassembled WGS sequence"/>
</dbReference>
<dbReference type="HAMAP" id="MF_00602">
    <property type="entry name" value="Prot_Arg_kinase"/>
    <property type="match status" value="1"/>
</dbReference>
<comment type="similarity">
    <text evidence="6 7 8">Belongs to the ATP:guanido phosphotransferase family.</text>
</comment>
<dbReference type="AlphaFoldDB" id="A0A2T0B805"/>
<feature type="binding site" evidence="6 7">
    <location>
        <begin position="166"/>
        <end position="170"/>
    </location>
    <ligand>
        <name>ATP</name>
        <dbReference type="ChEBI" id="CHEBI:30616"/>
    </ligand>
</feature>
<accession>A0A2T0B805</accession>
<feature type="binding site" evidence="6 7">
    <location>
        <begin position="17"/>
        <end position="21"/>
    </location>
    <ligand>
        <name>ATP</name>
        <dbReference type="ChEBI" id="CHEBI:30616"/>
    </ligand>
</feature>
<dbReference type="FunFam" id="3.30.590.10:FF:000007">
    <property type="entry name" value="Protein-arginine kinase"/>
    <property type="match status" value="1"/>
</dbReference>
<dbReference type="PANTHER" id="PTHR11547">
    <property type="entry name" value="ARGININE OR CREATINE KINASE"/>
    <property type="match status" value="1"/>
</dbReference>
<comment type="caution">
    <text evidence="6 7">Lacks conserved residue(s) required for the propagation of feature annotation.</text>
</comment>
<evidence type="ECO:0000256" key="7">
    <source>
        <dbReference type="PROSITE-ProRule" id="PRU00843"/>
    </source>
</evidence>
<evidence type="ECO:0000256" key="4">
    <source>
        <dbReference type="ARBA" id="ARBA00022840"/>
    </source>
</evidence>
<proteinExistence type="inferred from homology"/>
<evidence type="ECO:0000313" key="11">
    <source>
        <dbReference type="Proteomes" id="UP000239706"/>
    </source>
</evidence>
<keyword evidence="11" id="KW-1185">Reference proteome</keyword>
<dbReference type="GO" id="GO:0005524">
    <property type="term" value="F:ATP binding"/>
    <property type="evidence" value="ECO:0007669"/>
    <property type="project" value="UniProtKB-UniRule"/>
</dbReference>
<dbReference type="InterPro" id="IPR022414">
    <property type="entry name" value="ATP-guanido_PTrfase_cat"/>
</dbReference>
<keyword evidence="3 6" id="KW-0418">Kinase</keyword>
<evidence type="ECO:0000259" key="9">
    <source>
        <dbReference type="PROSITE" id="PS51510"/>
    </source>
</evidence>
<evidence type="ECO:0000256" key="2">
    <source>
        <dbReference type="ARBA" id="ARBA00022741"/>
    </source>
</evidence>
<dbReference type="OrthoDB" id="9791353at2"/>
<dbReference type="SUPFAM" id="SSF55931">
    <property type="entry name" value="Glutamine synthetase/guanido kinase"/>
    <property type="match status" value="1"/>
</dbReference>
<dbReference type="EMBL" id="PVXO01000010">
    <property type="protein sequence ID" value="PRR80016.1"/>
    <property type="molecule type" value="Genomic_DNA"/>
</dbReference>
<keyword evidence="4 6" id="KW-0067">ATP-binding</keyword>
<dbReference type="PROSITE" id="PS00112">
    <property type="entry name" value="PHOSPHAGEN_KINASE"/>
    <property type="match status" value="1"/>
</dbReference>
<name>A0A2T0B805_9CLOT</name>
<comment type="caution">
    <text evidence="10">The sequence shown here is derived from an EMBL/GenBank/DDBJ whole genome shotgun (WGS) entry which is preliminary data.</text>
</comment>
<dbReference type="RefSeq" id="WP_106062757.1">
    <property type="nucleotide sequence ID" value="NZ_PVXO01000010.1"/>
</dbReference>
<dbReference type="InterPro" id="IPR022415">
    <property type="entry name" value="ATP-guanido_PTrfase_AS"/>
</dbReference>
<evidence type="ECO:0000256" key="3">
    <source>
        <dbReference type="ARBA" id="ARBA00022777"/>
    </source>
</evidence>
<dbReference type="GO" id="GO:0004111">
    <property type="term" value="F:creatine kinase activity"/>
    <property type="evidence" value="ECO:0007669"/>
    <property type="project" value="InterPro"/>
</dbReference>
<reference evidence="10 11" key="1">
    <citation type="submission" date="2018-03" db="EMBL/GenBank/DDBJ databases">
        <title>Genome sequence of Clostridium liquoris DSM 100320.</title>
        <authorList>
            <person name="Poehlein A."/>
            <person name="Daniel R."/>
        </authorList>
    </citation>
    <scope>NUCLEOTIDE SEQUENCE [LARGE SCALE GENOMIC DNA]</scope>
    <source>
        <strain evidence="10 11">DSM 100320</strain>
    </source>
</reference>
<sequence>MKSWVKTSGDNKDIVLSSRIRLARNIKDVSFPHKLDEKEGKDIVNKVEEAFYTSPSMKEEYKTIYLWESDPVDNRAYLEKYLISNKLLLNNKKSAFIINKDETISIMINEEDHIRLQCITAGLNLEECYDSAEKIDNLLEEKLDYAYEEKLGYLTACPTNIGTGLRASVMIHLPALSMNNEMNGVLNALTQVGMTIRGLYGEGSKAIGNIYQISNQITLGLSEKEIIDNLNVVVSQIINEENLTREKLLNNYRYELEDKIHRAFGVLKSAILLDATECLNLLSDVRFGVELGIINEVDKEILNSLMVSTQPAMLQKLYNEKLSDKLRNLNRAKLVRESLSKANSV</sequence>
<comment type="function">
    <text evidence="6">Catalyzes the specific phosphorylation of arginine residues in proteins.</text>
</comment>
<evidence type="ECO:0000313" key="10">
    <source>
        <dbReference type="EMBL" id="PRR80016.1"/>
    </source>
</evidence>
<dbReference type="NCBIfam" id="NF002194">
    <property type="entry name" value="PRK01059.1-4"/>
    <property type="match status" value="1"/>
</dbReference>
<dbReference type="GO" id="GO:0046314">
    <property type="term" value="P:phosphocreatine biosynthetic process"/>
    <property type="evidence" value="ECO:0007669"/>
    <property type="project" value="InterPro"/>
</dbReference>
<keyword evidence="2 6" id="KW-0547">Nucleotide-binding</keyword>
<feature type="domain" description="Phosphagen kinase C-terminal" evidence="9">
    <location>
        <begin position="14"/>
        <end position="244"/>
    </location>
</feature>
<dbReference type="Gene3D" id="3.30.590.10">
    <property type="entry name" value="Glutamine synthetase/guanido kinase, catalytic domain"/>
    <property type="match status" value="1"/>
</dbReference>
<evidence type="ECO:0000256" key="5">
    <source>
        <dbReference type="ARBA" id="ARBA00051816"/>
    </source>
</evidence>
<evidence type="ECO:0000256" key="8">
    <source>
        <dbReference type="RuleBase" id="RU000505"/>
    </source>
</evidence>
<gene>
    <name evidence="6" type="primary">mcsB</name>
    <name evidence="10" type="ORF">CLLI_05820</name>
</gene>
<organism evidence="10 11">
    <name type="scientific">Clostridium liquoris</name>
    <dbReference type="NCBI Taxonomy" id="1289519"/>
    <lineage>
        <taxon>Bacteria</taxon>
        <taxon>Bacillati</taxon>
        <taxon>Bacillota</taxon>
        <taxon>Clostridia</taxon>
        <taxon>Eubacteriales</taxon>
        <taxon>Clostridiaceae</taxon>
        <taxon>Clostridium</taxon>
    </lineage>
</organism>
<feature type="binding site" evidence="6 7">
    <location>
        <position position="115"/>
    </location>
    <ligand>
        <name>ATP</name>
        <dbReference type="ChEBI" id="CHEBI:30616"/>
    </ligand>
</feature>
<dbReference type="EC" id="2.7.14.1" evidence="6"/>
<dbReference type="InterPro" id="IPR023660">
    <property type="entry name" value="Arg_Kinase"/>
</dbReference>
<dbReference type="InterPro" id="IPR000749">
    <property type="entry name" value="ATP-guanido_PTrfase"/>
</dbReference>
<evidence type="ECO:0000256" key="6">
    <source>
        <dbReference type="HAMAP-Rule" id="MF_00602"/>
    </source>
</evidence>